<evidence type="ECO:0000313" key="3">
    <source>
        <dbReference type="Proteomes" id="UP000617531"/>
    </source>
</evidence>
<evidence type="ECO:0000313" key="2">
    <source>
        <dbReference type="EMBL" id="GHF15598.1"/>
    </source>
</evidence>
<keyword evidence="3" id="KW-1185">Reference proteome</keyword>
<dbReference type="GO" id="GO:0005737">
    <property type="term" value="C:cytoplasm"/>
    <property type="evidence" value="ECO:0007669"/>
    <property type="project" value="TreeGrafter"/>
</dbReference>
<dbReference type="EMBL" id="BNAI01000002">
    <property type="protein sequence ID" value="GHF15598.1"/>
    <property type="molecule type" value="Genomic_DNA"/>
</dbReference>
<evidence type="ECO:0000259" key="1">
    <source>
        <dbReference type="Pfam" id="PF01266"/>
    </source>
</evidence>
<reference evidence="2" key="1">
    <citation type="journal article" date="2014" name="Int. J. Syst. Evol. Microbiol.">
        <title>Complete genome sequence of Corynebacterium casei LMG S-19264T (=DSM 44701T), isolated from a smear-ripened cheese.</title>
        <authorList>
            <consortium name="US DOE Joint Genome Institute (JGI-PGF)"/>
            <person name="Walter F."/>
            <person name="Albersmeier A."/>
            <person name="Kalinowski J."/>
            <person name="Ruckert C."/>
        </authorList>
    </citation>
    <scope>NUCLEOTIDE SEQUENCE</scope>
    <source>
        <strain evidence="2">CGMCC 1.16548</strain>
    </source>
</reference>
<dbReference type="InterPro" id="IPR036188">
    <property type="entry name" value="FAD/NAD-bd_sf"/>
</dbReference>
<organism evidence="2 3">
    <name type="scientific">Pseudolysinimonas yzui</name>
    <dbReference type="NCBI Taxonomy" id="2708254"/>
    <lineage>
        <taxon>Bacteria</taxon>
        <taxon>Bacillati</taxon>
        <taxon>Actinomycetota</taxon>
        <taxon>Actinomycetes</taxon>
        <taxon>Micrococcales</taxon>
        <taxon>Microbacteriaceae</taxon>
        <taxon>Pseudolysinimonas</taxon>
    </lineage>
</organism>
<dbReference type="Gene3D" id="3.50.50.60">
    <property type="entry name" value="FAD/NAD(P)-binding domain"/>
    <property type="match status" value="1"/>
</dbReference>
<reference evidence="2" key="2">
    <citation type="submission" date="2020-09" db="EMBL/GenBank/DDBJ databases">
        <authorList>
            <person name="Sun Q."/>
            <person name="Zhou Y."/>
        </authorList>
    </citation>
    <scope>NUCLEOTIDE SEQUENCE</scope>
    <source>
        <strain evidence="2">CGMCC 1.16548</strain>
    </source>
</reference>
<dbReference type="SUPFAM" id="SSF51905">
    <property type="entry name" value="FAD/NAD(P)-binding domain"/>
    <property type="match status" value="1"/>
</dbReference>
<gene>
    <name evidence="2" type="ORF">GCM10011600_15780</name>
</gene>
<dbReference type="Pfam" id="PF01266">
    <property type="entry name" value="DAO"/>
    <property type="match status" value="1"/>
</dbReference>
<accession>A0A8J3GQG0</accession>
<dbReference type="RefSeq" id="WP_191282907.1">
    <property type="nucleotide sequence ID" value="NZ_BNAI01000002.1"/>
</dbReference>
<dbReference type="InterPro" id="IPR006076">
    <property type="entry name" value="FAD-dep_OxRdtase"/>
</dbReference>
<dbReference type="PANTHER" id="PTHR13847">
    <property type="entry name" value="SARCOSINE DEHYDROGENASE-RELATED"/>
    <property type="match status" value="1"/>
</dbReference>
<comment type="caution">
    <text evidence="2">The sequence shown here is derived from an EMBL/GenBank/DDBJ whole genome shotgun (WGS) entry which is preliminary data.</text>
</comment>
<sequence length="384" mass="40756">MAVRVAVVGAGIVGTLSALFLAGRGHRVDLYERDAELWSGASAVNEGKVHLGGVYALGGARTHEVMMRGAVEFAPCIEAAIGQRVDWDAVTGDPFDHLVMPDSLVSVDDLSRAYAAINQRAARVIGPSERYLGRRVDEVVDPRPHQDADTGLVAFSTQERAVDPLQLRALVLGAIAAQPGILVRTGTPVTDITTDDDQATLHLSASAEGYDAVVNATWAWQNRFVTAARPRNFRVKAAVRLKPGIARRTVTMVQGPYGDVVAHRDHGYASWYPTGRLITEEGIHPSAHAEAALDSISQRDDLVRSQLDALAAIGVLPAGCDGESIGGIIVGDGAPDIDDPTSLLHDRPDFGAEANGRIVTPVTFKFTTGPLAARVAADTIEAWA</sequence>
<protein>
    <recommendedName>
        <fullName evidence="1">FAD dependent oxidoreductase domain-containing protein</fullName>
    </recommendedName>
</protein>
<feature type="domain" description="FAD dependent oxidoreductase" evidence="1">
    <location>
        <begin position="4"/>
        <end position="339"/>
    </location>
</feature>
<dbReference type="AlphaFoldDB" id="A0A8J3GQG0"/>
<dbReference type="Gene3D" id="3.30.9.10">
    <property type="entry name" value="D-Amino Acid Oxidase, subunit A, domain 2"/>
    <property type="match status" value="1"/>
</dbReference>
<dbReference type="Proteomes" id="UP000617531">
    <property type="component" value="Unassembled WGS sequence"/>
</dbReference>
<proteinExistence type="predicted"/>
<name>A0A8J3GQG0_9MICO</name>